<keyword evidence="5 11" id="KW-0378">Hydrolase</keyword>
<evidence type="ECO:0000313" key="16">
    <source>
        <dbReference type="Proteomes" id="UP001500784"/>
    </source>
</evidence>
<dbReference type="CDD" id="cd01080">
    <property type="entry name" value="NAD_bind_m-THF_DH_Cyclohyd"/>
    <property type="match status" value="1"/>
</dbReference>
<feature type="region of interest" description="Disordered" evidence="12">
    <location>
        <begin position="1"/>
        <end position="21"/>
    </location>
</feature>
<comment type="similarity">
    <text evidence="11">Belongs to the tetrahydrofolate dehydrogenase/cyclohydrolase family.</text>
</comment>
<evidence type="ECO:0000256" key="4">
    <source>
        <dbReference type="ARBA" id="ARBA00022755"/>
    </source>
</evidence>
<evidence type="ECO:0000256" key="1">
    <source>
        <dbReference type="ARBA" id="ARBA00004777"/>
    </source>
</evidence>
<keyword evidence="6 11" id="KW-0521">NADP</keyword>
<comment type="caution">
    <text evidence="15">The sequence shown here is derived from an EMBL/GenBank/DDBJ whole genome shotgun (WGS) entry which is preliminary data.</text>
</comment>
<dbReference type="Pfam" id="PF02882">
    <property type="entry name" value="THF_DHG_CYH_C"/>
    <property type="match status" value="1"/>
</dbReference>
<evidence type="ECO:0000256" key="8">
    <source>
        <dbReference type="ARBA" id="ARBA00023102"/>
    </source>
</evidence>
<comment type="caution">
    <text evidence="11">Lacks conserved residue(s) required for the propagation of feature annotation.</text>
</comment>
<evidence type="ECO:0000256" key="5">
    <source>
        <dbReference type="ARBA" id="ARBA00022801"/>
    </source>
</evidence>
<dbReference type="Pfam" id="PF00763">
    <property type="entry name" value="THF_DHG_CYH"/>
    <property type="match status" value="1"/>
</dbReference>
<organism evidence="15 16">
    <name type="scientific">Arthrobacter gandavensis</name>
    <dbReference type="NCBI Taxonomy" id="169960"/>
    <lineage>
        <taxon>Bacteria</taxon>
        <taxon>Bacillati</taxon>
        <taxon>Actinomycetota</taxon>
        <taxon>Actinomycetes</taxon>
        <taxon>Micrococcales</taxon>
        <taxon>Micrococcaceae</taxon>
        <taxon>Arthrobacter</taxon>
    </lineage>
</organism>
<keyword evidence="4 11" id="KW-0658">Purine biosynthesis</keyword>
<evidence type="ECO:0000256" key="2">
    <source>
        <dbReference type="ARBA" id="ARBA00022563"/>
    </source>
</evidence>
<dbReference type="SUPFAM" id="SSF51735">
    <property type="entry name" value="NAD(P)-binding Rossmann-fold domains"/>
    <property type="match status" value="1"/>
</dbReference>
<accession>A0ABN2PFY8</accession>
<dbReference type="EC" id="3.5.4.9" evidence="11"/>
<comment type="catalytic activity">
    <reaction evidence="11">
        <text>(6R)-5,10-methylene-5,6,7,8-tetrahydrofolate + NADP(+) = (6R)-5,10-methenyltetrahydrofolate + NADPH</text>
        <dbReference type="Rhea" id="RHEA:22812"/>
        <dbReference type="ChEBI" id="CHEBI:15636"/>
        <dbReference type="ChEBI" id="CHEBI:57455"/>
        <dbReference type="ChEBI" id="CHEBI:57783"/>
        <dbReference type="ChEBI" id="CHEBI:58349"/>
        <dbReference type="EC" id="1.5.1.5"/>
    </reaction>
</comment>
<protein>
    <recommendedName>
        <fullName evidence="11">Bifunctional protein FolD</fullName>
    </recommendedName>
    <domain>
        <recommendedName>
            <fullName evidence="11">Methylenetetrahydrofolate dehydrogenase</fullName>
            <ecNumber evidence="11">1.5.1.5</ecNumber>
        </recommendedName>
    </domain>
    <domain>
        <recommendedName>
            <fullName evidence="11">Methenyltetrahydrofolate cyclohydrolase</fullName>
            <ecNumber evidence="11">3.5.4.9</ecNumber>
        </recommendedName>
    </domain>
</protein>
<name>A0ABN2PFY8_9MICC</name>
<dbReference type="PRINTS" id="PR00085">
    <property type="entry name" value="THFDHDRGNASE"/>
</dbReference>
<keyword evidence="10 11" id="KW-0511">Multifunctional enzyme</keyword>
<dbReference type="Proteomes" id="UP001500784">
    <property type="component" value="Unassembled WGS sequence"/>
</dbReference>
<sequence length="318" mass="33343">MEKSTNMEGSVETAEETAPATAKMLDGIQAARDIKAELTERIQVLKDEHGITPGLATVLVGDDPASHSYVGGKHKDCAQVGINSIRRDLPVDISQEELEKVIDELNEDPAVTGYIVQLPLPKHLDTNAILERIAPEKDADGLHPVNLGRLVLNVSDPMNSPLPCTPHGIVQLLVRNGLVLTGKNVLVIGRGVTVGRPLGLLLTRRQINATVTLAHTGTVNLPELLAEADVVVAAAGFPGMIKAAELKPGAIVLDVGVTRVTDPETGKTTLSGDVEKDAASVASWMSPNPGGVGPMTRAMLLANVVEAAERSVGILPAA</sequence>
<evidence type="ECO:0000259" key="13">
    <source>
        <dbReference type="Pfam" id="PF00763"/>
    </source>
</evidence>
<feature type="binding site" evidence="11">
    <location>
        <begin position="189"/>
        <end position="191"/>
    </location>
    <ligand>
        <name>NADP(+)</name>
        <dbReference type="ChEBI" id="CHEBI:58349"/>
    </ligand>
</feature>
<comment type="function">
    <text evidence="11">Catalyzes the oxidation of 5,10-methylenetetrahydrofolate to 5,10-methenyltetrahydrofolate and then the hydrolysis of 5,10-methenyltetrahydrofolate to 10-formyltetrahydrofolate.</text>
</comment>
<feature type="domain" description="Tetrahydrofolate dehydrogenase/cyclohydrolase NAD(P)-binding" evidence="14">
    <location>
        <begin position="163"/>
        <end position="311"/>
    </location>
</feature>
<comment type="catalytic activity">
    <reaction evidence="11">
        <text>(6R)-5,10-methenyltetrahydrofolate + H2O = (6R)-10-formyltetrahydrofolate + H(+)</text>
        <dbReference type="Rhea" id="RHEA:23700"/>
        <dbReference type="ChEBI" id="CHEBI:15377"/>
        <dbReference type="ChEBI" id="CHEBI:15378"/>
        <dbReference type="ChEBI" id="CHEBI:57455"/>
        <dbReference type="ChEBI" id="CHEBI:195366"/>
        <dbReference type="EC" id="3.5.4.9"/>
    </reaction>
</comment>
<keyword evidence="9 11" id="KW-0486">Methionine biosynthesis</keyword>
<keyword evidence="7 11" id="KW-0560">Oxidoreductase</keyword>
<dbReference type="NCBIfam" id="NF010789">
    <property type="entry name" value="PRK14193.1"/>
    <property type="match status" value="1"/>
</dbReference>
<feature type="binding site" evidence="11">
    <location>
        <position position="257"/>
    </location>
    <ligand>
        <name>NADP(+)</name>
        <dbReference type="ChEBI" id="CHEBI:58349"/>
    </ligand>
</feature>
<dbReference type="InterPro" id="IPR046346">
    <property type="entry name" value="Aminoacid_DH-like_N_sf"/>
</dbReference>
<keyword evidence="8 11" id="KW-0368">Histidine biosynthesis</keyword>
<dbReference type="InterPro" id="IPR000672">
    <property type="entry name" value="THF_DH/CycHdrlase"/>
</dbReference>
<evidence type="ECO:0000256" key="12">
    <source>
        <dbReference type="SAM" id="MobiDB-lite"/>
    </source>
</evidence>
<keyword evidence="2 11" id="KW-0554">One-carbon metabolism</keyword>
<dbReference type="InterPro" id="IPR020631">
    <property type="entry name" value="THF_DH/CycHdrlase_NAD-bd_dom"/>
</dbReference>
<gene>
    <name evidence="11" type="primary">folD</name>
    <name evidence="15" type="ORF">GCM10009688_27110</name>
</gene>
<keyword evidence="3 11" id="KW-0028">Amino-acid biosynthesis</keyword>
<dbReference type="Gene3D" id="3.40.50.10860">
    <property type="entry name" value="Leucine Dehydrogenase, chain A, domain 1"/>
    <property type="match status" value="1"/>
</dbReference>
<evidence type="ECO:0000256" key="6">
    <source>
        <dbReference type="ARBA" id="ARBA00022857"/>
    </source>
</evidence>
<evidence type="ECO:0000256" key="9">
    <source>
        <dbReference type="ARBA" id="ARBA00023167"/>
    </source>
</evidence>
<evidence type="ECO:0000256" key="11">
    <source>
        <dbReference type="HAMAP-Rule" id="MF_01576"/>
    </source>
</evidence>
<evidence type="ECO:0000313" key="15">
    <source>
        <dbReference type="EMBL" id="GAA1920666.1"/>
    </source>
</evidence>
<dbReference type="SUPFAM" id="SSF53223">
    <property type="entry name" value="Aminoacid dehydrogenase-like, N-terminal domain"/>
    <property type="match status" value="1"/>
</dbReference>
<keyword evidence="16" id="KW-1185">Reference proteome</keyword>
<dbReference type="InterPro" id="IPR020630">
    <property type="entry name" value="THF_DH/CycHdrlase_cat_dom"/>
</dbReference>
<comment type="subunit">
    <text evidence="11">Homodimer.</text>
</comment>
<evidence type="ECO:0000259" key="14">
    <source>
        <dbReference type="Pfam" id="PF02882"/>
    </source>
</evidence>
<evidence type="ECO:0000256" key="3">
    <source>
        <dbReference type="ARBA" id="ARBA00022605"/>
    </source>
</evidence>
<proteinExistence type="inferred from homology"/>
<feature type="domain" description="Tetrahydrofolate dehydrogenase/cyclohydrolase catalytic" evidence="13">
    <location>
        <begin position="25"/>
        <end position="140"/>
    </location>
</feature>
<dbReference type="InterPro" id="IPR036291">
    <property type="entry name" value="NAD(P)-bd_dom_sf"/>
</dbReference>
<dbReference type="EMBL" id="BAAALV010000007">
    <property type="protein sequence ID" value="GAA1920666.1"/>
    <property type="molecule type" value="Genomic_DNA"/>
</dbReference>
<dbReference type="HAMAP" id="MF_01576">
    <property type="entry name" value="THF_DHG_CYH"/>
    <property type="match status" value="1"/>
</dbReference>
<dbReference type="Gene3D" id="3.40.50.720">
    <property type="entry name" value="NAD(P)-binding Rossmann-like Domain"/>
    <property type="match status" value="1"/>
</dbReference>
<evidence type="ECO:0000256" key="10">
    <source>
        <dbReference type="ARBA" id="ARBA00023268"/>
    </source>
</evidence>
<dbReference type="EC" id="1.5.1.5" evidence="11"/>
<comment type="pathway">
    <text evidence="1 11">One-carbon metabolism; tetrahydrofolate interconversion.</text>
</comment>
<dbReference type="PANTHER" id="PTHR48099">
    <property type="entry name" value="C-1-TETRAHYDROFOLATE SYNTHASE, CYTOPLASMIC-RELATED"/>
    <property type="match status" value="1"/>
</dbReference>
<evidence type="ECO:0000256" key="7">
    <source>
        <dbReference type="ARBA" id="ARBA00023002"/>
    </source>
</evidence>
<reference evidence="15 16" key="1">
    <citation type="journal article" date="2019" name="Int. J. Syst. Evol. Microbiol.">
        <title>The Global Catalogue of Microorganisms (GCM) 10K type strain sequencing project: providing services to taxonomists for standard genome sequencing and annotation.</title>
        <authorList>
            <consortium name="The Broad Institute Genomics Platform"/>
            <consortium name="The Broad Institute Genome Sequencing Center for Infectious Disease"/>
            <person name="Wu L."/>
            <person name="Ma J."/>
        </authorList>
    </citation>
    <scope>NUCLEOTIDE SEQUENCE [LARGE SCALE GENOMIC DNA]</scope>
    <source>
        <strain evidence="15 16">JCM 13316</strain>
    </source>
</reference>
<dbReference type="PANTHER" id="PTHR48099:SF5">
    <property type="entry name" value="C-1-TETRAHYDROFOLATE SYNTHASE, CYTOPLASMIC"/>
    <property type="match status" value="1"/>
</dbReference>